<keyword evidence="2 5" id="KW-0808">Transferase</keyword>
<dbReference type="SUPFAM" id="SSF53448">
    <property type="entry name" value="Nucleotide-diphospho-sugar transferases"/>
    <property type="match status" value="1"/>
</dbReference>
<feature type="transmembrane region" description="Helical" evidence="3">
    <location>
        <begin position="35"/>
        <end position="56"/>
    </location>
</feature>
<dbReference type="GO" id="GO:0016757">
    <property type="term" value="F:glycosyltransferase activity"/>
    <property type="evidence" value="ECO:0007669"/>
    <property type="project" value="UniProtKB-KW"/>
</dbReference>
<feature type="transmembrane region" description="Helical" evidence="3">
    <location>
        <begin position="409"/>
        <end position="433"/>
    </location>
</feature>
<dbReference type="Gene3D" id="3.90.550.10">
    <property type="entry name" value="Spore Coat Polysaccharide Biosynthesis Protein SpsA, Chain A"/>
    <property type="match status" value="1"/>
</dbReference>
<accession>A0A1G6VTX1</accession>
<evidence type="ECO:0000313" key="5">
    <source>
        <dbReference type="EMBL" id="SDD56286.1"/>
    </source>
</evidence>
<feature type="transmembrane region" description="Helical" evidence="3">
    <location>
        <begin position="379"/>
        <end position="403"/>
    </location>
</feature>
<evidence type="ECO:0000256" key="1">
    <source>
        <dbReference type="ARBA" id="ARBA00022676"/>
    </source>
</evidence>
<keyword evidence="1" id="KW-0328">Glycosyltransferase</keyword>
<dbReference type="Pfam" id="PF13632">
    <property type="entry name" value="Glyco_trans_2_3"/>
    <property type="match status" value="1"/>
</dbReference>
<protein>
    <submittedName>
        <fullName evidence="5">Glycosyltransferase, catalytic subunit of cellulose synthase and poly-beta-1,6-N-acetylglucosamine synthase</fullName>
    </submittedName>
</protein>
<feature type="transmembrane region" description="Helical" evidence="3">
    <location>
        <begin position="9"/>
        <end position="29"/>
    </location>
</feature>
<feature type="transmembrane region" description="Helical" evidence="3">
    <location>
        <begin position="68"/>
        <end position="88"/>
    </location>
</feature>
<dbReference type="RefSeq" id="WP_188118703.1">
    <property type="nucleotide sequence ID" value="NZ_FMZP01000031.1"/>
</dbReference>
<gene>
    <name evidence="5" type="ORF">SAMN05192552_103113</name>
</gene>
<evidence type="ECO:0000256" key="3">
    <source>
        <dbReference type="SAM" id="Phobius"/>
    </source>
</evidence>
<feature type="domain" description="Glycosyltransferase 2-like" evidence="4">
    <location>
        <begin position="214"/>
        <end position="417"/>
    </location>
</feature>
<dbReference type="InterPro" id="IPR029044">
    <property type="entry name" value="Nucleotide-diphossugar_trans"/>
</dbReference>
<reference evidence="5 6" key="1">
    <citation type="submission" date="2016-10" db="EMBL/GenBank/DDBJ databases">
        <authorList>
            <person name="Varghese N."/>
            <person name="Submissions S."/>
        </authorList>
    </citation>
    <scope>NUCLEOTIDE SEQUENCE [LARGE SCALE GENOMIC DNA]</scope>
    <source>
        <strain evidence="5 6">CDM_1</strain>
    </source>
</reference>
<dbReference type="PANTHER" id="PTHR43630">
    <property type="entry name" value="POLY-BETA-1,6-N-ACETYL-D-GLUCOSAMINE SYNTHASE"/>
    <property type="match status" value="1"/>
</dbReference>
<keyword evidence="3" id="KW-0472">Membrane</keyword>
<feature type="transmembrane region" description="Helical" evidence="3">
    <location>
        <begin position="94"/>
        <end position="116"/>
    </location>
</feature>
<dbReference type="PANTHER" id="PTHR43630:SF1">
    <property type="entry name" value="POLY-BETA-1,6-N-ACETYL-D-GLUCOSAMINE SYNTHASE"/>
    <property type="match status" value="1"/>
</dbReference>
<keyword evidence="3" id="KW-1133">Transmembrane helix</keyword>
<evidence type="ECO:0000259" key="4">
    <source>
        <dbReference type="Pfam" id="PF13632"/>
    </source>
</evidence>
<dbReference type="InterPro" id="IPR001173">
    <property type="entry name" value="Glyco_trans_2-like"/>
</dbReference>
<name>A0A1G6VTX1_9EURY</name>
<organism evidence="5 6">
    <name type="scientific">Natrinema hispanicum</name>
    <dbReference type="NCBI Taxonomy" id="392421"/>
    <lineage>
        <taxon>Archaea</taxon>
        <taxon>Methanobacteriati</taxon>
        <taxon>Methanobacteriota</taxon>
        <taxon>Stenosarchaea group</taxon>
        <taxon>Halobacteria</taxon>
        <taxon>Halobacteriales</taxon>
        <taxon>Natrialbaceae</taxon>
        <taxon>Natrinema</taxon>
    </lineage>
</organism>
<proteinExistence type="predicted"/>
<dbReference type="Proteomes" id="UP000324021">
    <property type="component" value="Unassembled WGS sequence"/>
</dbReference>
<evidence type="ECO:0000313" key="6">
    <source>
        <dbReference type="Proteomes" id="UP000324021"/>
    </source>
</evidence>
<sequence>MRNSLTTHGWAPVVACLATLVPYVLLGWILPKERLFAIATYVVVLGAYLGWSYYVVERRPAYRQWVSPSLLGLALGLCTISVVALEWVPLSAIALVHLGALTVIFCYWLIPFTALYQAVTTRDEFEDVSEYPSITVLVPAYNEEGYVGRTVAALLGAAYPDGKKEIIVIDDGSTDGTYEEACRYESDTVTVVSKENGGKYSALNYGLLFAESEIIITVDADSVVETDALREIVVPFVADPMVGAVASNVRIFNRDSFVANCQVLEYVFGINIFRRTFDQFSAVSVVPGCLGAYRRDVLDEVNAYDPHTLTEDFDTTLKVLRQGYKVRFSEAVVYTEAPDTWRDLYKQRLRWYRGNLMTVRKHLFDEVQPRNRYLNRIHLPFALLMMVISPIAGIIILGSIGYMAVTGGLVTVLLLAAVYTTLIALLNAFAISIEGESYWYLMYAPLSVVGYKQFHDLVMLKSLVDIVRGTELGWTNASRVDQRDPAEPRPERQSD</sequence>
<dbReference type="EMBL" id="FMZP01000031">
    <property type="protein sequence ID" value="SDD56286.1"/>
    <property type="molecule type" value="Genomic_DNA"/>
</dbReference>
<dbReference type="CDD" id="cd06423">
    <property type="entry name" value="CESA_like"/>
    <property type="match status" value="1"/>
</dbReference>
<dbReference type="AlphaFoldDB" id="A0A1G6VTX1"/>
<evidence type="ECO:0000256" key="2">
    <source>
        <dbReference type="ARBA" id="ARBA00022679"/>
    </source>
</evidence>
<keyword evidence="3" id="KW-0812">Transmembrane</keyword>